<protein>
    <recommendedName>
        <fullName evidence="5">MYND-type domain-containing protein</fullName>
    </recommendedName>
</protein>
<feature type="domain" description="MYND-type" evidence="5">
    <location>
        <begin position="221"/>
        <end position="263"/>
    </location>
</feature>
<dbReference type="Proteomes" id="UP001271007">
    <property type="component" value="Unassembled WGS sequence"/>
</dbReference>
<evidence type="ECO:0000256" key="2">
    <source>
        <dbReference type="ARBA" id="ARBA00022771"/>
    </source>
</evidence>
<gene>
    <name evidence="6" type="ORF">LTR09_010131</name>
</gene>
<dbReference type="EMBL" id="JAWDJX010000048">
    <property type="protein sequence ID" value="KAK3048467.1"/>
    <property type="molecule type" value="Genomic_DNA"/>
</dbReference>
<proteinExistence type="predicted"/>
<dbReference type="GO" id="GO:0008270">
    <property type="term" value="F:zinc ion binding"/>
    <property type="evidence" value="ECO:0007669"/>
    <property type="project" value="UniProtKB-KW"/>
</dbReference>
<dbReference type="Gene3D" id="6.10.140.2220">
    <property type="match status" value="1"/>
</dbReference>
<accession>A0AAJ0GBD3</accession>
<comment type="caution">
    <text evidence="6">The sequence shown here is derived from an EMBL/GenBank/DDBJ whole genome shotgun (WGS) entry which is preliminary data.</text>
</comment>
<dbReference type="AlphaFoldDB" id="A0AAJ0GBD3"/>
<keyword evidence="3" id="KW-0862">Zinc</keyword>
<keyword evidence="1" id="KW-0479">Metal-binding</keyword>
<evidence type="ECO:0000256" key="4">
    <source>
        <dbReference type="PROSITE-ProRule" id="PRU00134"/>
    </source>
</evidence>
<sequence length="302" mass="34095">METYPEWQFKHLPDRGDGILQDRRDLIFIQQLGEALGLRELRAKVNYKAGIRHADLQHIRDVTRPEGEPLPNPCNDAPNRYSIWAELCYGTRSVEIVRKYLDGGALRKLVRAKFAIGIFWTTGAAYDFNLLLACAMSLGTPVHYGNESFIEFSEKFDVLQNVAHKHLLFPPNQSITLDMKVYGCAKLLKIITPNGTGIFKHVLPPPDPILGLTPIYSSDLCAACGKETKDDGSALDVCTGCRDRRYCGKECQKKHWKFHKIICKWDNMDAFMDKIPLDFVGDVDIWTGAMKAVKAASPQCFE</sequence>
<evidence type="ECO:0000313" key="7">
    <source>
        <dbReference type="Proteomes" id="UP001271007"/>
    </source>
</evidence>
<reference evidence="6" key="1">
    <citation type="submission" date="2023-04" db="EMBL/GenBank/DDBJ databases">
        <title>Black Yeasts Isolated from many extreme environments.</title>
        <authorList>
            <person name="Coleine C."/>
            <person name="Stajich J.E."/>
            <person name="Selbmann L."/>
        </authorList>
    </citation>
    <scope>NUCLEOTIDE SEQUENCE</scope>
    <source>
        <strain evidence="6">CCFEE 5312</strain>
    </source>
</reference>
<evidence type="ECO:0000256" key="1">
    <source>
        <dbReference type="ARBA" id="ARBA00022723"/>
    </source>
</evidence>
<evidence type="ECO:0000313" key="6">
    <source>
        <dbReference type="EMBL" id="KAK3048467.1"/>
    </source>
</evidence>
<dbReference type="SUPFAM" id="SSF144232">
    <property type="entry name" value="HIT/MYND zinc finger-like"/>
    <property type="match status" value="1"/>
</dbReference>
<name>A0AAJ0GBD3_9PEZI</name>
<evidence type="ECO:0000259" key="5">
    <source>
        <dbReference type="PROSITE" id="PS50865"/>
    </source>
</evidence>
<keyword evidence="2 4" id="KW-0863">Zinc-finger</keyword>
<evidence type="ECO:0000256" key="3">
    <source>
        <dbReference type="ARBA" id="ARBA00022833"/>
    </source>
</evidence>
<dbReference type="PROSITE" id="PS50865">
    <property type="entry name" value="ZF_MYND_2"/>
    <property type="match status" value="1"/>
</dbReference>
<dbReference type="PROSITE" id="PS01360">
    <property type="entry name" value="ZF_MYND_1"/>
    <property type="match status" value="1"/>
</dbReference>
<organism evidence="6 7">
    <name type="scientific">Extremus antarcticus</name>
    <dbReference type="NCBI Taxonomy" id="702011"/>
    <lineage>
        <taxon>Eukaryota</taxon>
        <taxon>Fungi</taxon>
        <taxon>Dikarya</taxon>
        <taxon>Ascomycota</taxon>
        <taxon>Pezizomycotina</taxon>
        <taxon>Dothideomycetes</taxon>
        <taxon>Dothideomycetidae</taxon>
        <taxon>Mycosphaerellales</taxon>
        <taxon>Extremaceae</taxon>
        <taxon>Extremus</taxon>
    </lineage>
</organism>
<keyword evidence="7" id="KW-1185">Reference proteome</keyword>
<dbReference type="InterPro" id="IPR002893">
    <property type="entry name" value="Znf_MYND"/>
</dbReference>
<dbReference type="Pfam" id="PF01753">
    <property type="entry name" value="zf-MYND"/>
    <property type="match status" value="1"/>
</dbReference>